<feature type="compositionally biased region" description="Basic and acidic residues" evidence="1">
    <location>
        <begin position="399"/>
        <end position="423"/>
    </location>
</feature>
<feature type="compositionally biased region" description="Acidic residues" evidence="1">
    <location>
        <begin position="254"/>
        <end position="265"/>
    </location>
</feature>
<feature type="region of interest" description="Disordered" evidence="1">
    <location>
        <begin position="42"/>
        <end position="70"/>
    </location>
</feature>
<feature type="compositionally biased region" description="Basic and acidic residues" evidence="1">
    <location>
        <begin position="348"/>
        <end position="360"/>
    </location>
</feature>
<feature type="region of interest" description="Disordered" evidence="1">
    <location>
        <begin position="254"/>
        <end position="290"/>
    </location>
</feature>
<feature type="compositionally biased region" description="Basic residues" evidence="1">
    <location>
        <begin position="60"/>
        <end position="69"/>
    </location>
</feature>
<sequence length="487" mass="54915">MFALGRRLKDKDGRSRSFSANDAVEDTVAVDPFAKLDATFVESDDSDEEADGEEPPFKHQSGRLSRHGSGRWTGRNSFRLKRRQIKVDLCPSVTLDMVRRVFAEVTRQCGFQPEHCVGDGIYITHVVEVRKPSGRSKKEVRIQFPVVQELTVRNYGKGSASYSTVYLCWQHLGPKTSCERPSGSGLPRLRSAPTFALKQSLVNGKKARLAKTLEPIIEELIGRWRATLFQKQYALEAATLENNADAPWRSLMPDEVDYEDSDDEGPSPKLFRPKSALKLPSDTSSQLHGPLRTRSVKFSESDKVDILEMTRDHREARMSAGCFATNAYGQVRPLISTRTGVLIAPASDPKESNENVHRPSETPINNLKDLNAYELEELLLQKEKELRRQRRRERRRPRPKLEKKCSGLNVGEDRTKDHNDKTNWDYSGTMPTKERGPRPDSVSDVGPVVQSYSSLPPGRESARAYSPEQQPSQQRRRPTTGRVVGCA</sequence>
<reference evidence="2 3" key="1">
    <citation type="submission" date="2017-12" db="EMBL/GenBank/DDBJ databases">
        <title>Sequencing, de novo assembly and annotation of complete genome of a new Thraustochytrid species, strain FCC1311.</title>
        <authorList>
            <person name="Sedici K."/>
            <person name="Godart F."/>
            <person name="Aiese Cigliano R."/>
            <person name="Sanseverino W."/>
            <person name="Barakat M."/>
            <person name="Ortet P."/>
            <person name="Marechal E."/>
            <person name="Cagnac O."/>
            <person name="Amato A."/>
        </authorList>
    </citation>
    <scope>NUCLEOTIDE SEQUENCE [LARGE SCALE GENOMIC DNA]</scope>
</reference>
<dbReference type="EMBL" id="BEYU01000109">
    <property type="protein sequence ID" value="GBG31857.1"/>
    <property type="molecule type" value="Genomic_DNA"/>
</dbReference>
<evidence type="ECO:0000313" key="3">
    <source>
        <dbReference type="Proteomes" id="UP000241890"/>
    </source>
</evidence>
<gene>
    <name evidence="2" type="ORF">FCC1311_080822</name>
</gene>
<feature type="region of interest" description="Disordered" evidence="1">
    <location>
        <begin position="345"/>
        <end position="367"/>
    </location>
</feature>
<name>A0A2R5GLU8_9STRA</name>
<feature type="region of interest" description="Disordered" evidence="1">
    <location>
        <begin position="1"/>
        <end position="21"/>
    </location>
</feature>
<feature type="region of interest" description="Disordered" evidence="1">
    <location>
        <begin position="387"/>
        <end position="487"/>
    </location>
</feature>
<organism evidence="2 3">
    <name type="scientific">Hondaea fermentalgiana</name>
    <dbReference type="NCBI Taxonomy" id="2315210"/>
    <lineage>
        <taxon>Eukaryota</taxon>
        <taxon>Sar</taxon>
        <taxon>Stramenopiles</taxon>
        <taxon>Bigyra</taxon>
        <taxon>Labyrinthulomycetes</taxon>
        <taxon>Thraustochytrida</taxon>
        <taxon>Thraustochytriidae</taxon>
        <taxon>Hondaea</taxon>
    </lineage>
</organism>
<feature type="compositionally biased region" description="Acidic residues" evidence="1">
    <location>
        <begin position="42"/>
        <end position="54"/>
    </location>
</feature>
<dbReference type="AlphaFoldDB" id="A0A2R5GLU8"/>
<dbReference type="Proteomes" id="UP000241890">
    <property type="component" value="Unassembled WGS sequence"/>
</dbReference>
<accession>A0A2R5GLU8</accession>
<evidence type="ECO:0000313" key="2">
    <source>
        <dbReference type="EMBL" id="GBG31857.1"/>
    </source>
</evidence>
<evidence type="ECO:0000256" key="1">
    <source>
        <dbReference type="SAM" id="MobiDB-lite"/>
    </source>
</evidence>
<feature type="compositionally biased region" description="Basic residues" evidence="1">
    <location>
        <begin position="387"/>
        <end position="398"/>
    </location>
</feature>
<dbReference type="InParanoid" id="A0A2R5GLU8"/>
<proteinExistence type="predicted"/>
<comment type="caution">
    <text evidence="2">The sequence shown here is derived from an EMBL/GenBank/DDBJ whole genome shotgun (WGS) entry which is preliminary data.</text>
</comment>
<protein>
    <submittedName>
        <fullName evidence="2">Uncharacterized protein</fullName>
    </submittedName>
</protein>
<keyword evidence="3" id="KW-1185">Reference proteome</keyword>